<gene>
    <name evidence="1" type="ORF">CHL78_018210</name>
</gene>
<name>A0A371IY86_9FIRM</name>
<organism evidence="1 2">
    <name type="scientific">Romboutsia weinsteinii</name>
    <dbReference type="NCBI Taxonomy" id="2020949"/>
    <lineage>
        <taxon>Bacteria</taxon>
        <taxon>Bacillati</taxon>
        <taxon>Bacillota</taxon>
        <taxon>Clostridia</taxon>
        <taxon>Peptostreptococcales</taxon>
        <taxon>Peptostreptococcaceae</taxon>
        <taxon>Romboutsia</taxon>
    </lineage>
</organism>
<dbReference type="RefSeq" id="WP_094368298.1">
    <property type="nucleotide sequence ID" value="NZ_NOJY02000073.1"/>
</dbReference>
<protein>
    <submittedName>
        <fullName evidence="1">Uncharacterized protein</fullName>
    </submittedName>
</protein>
<proteinExistence type="predicted"/>
<evidence type="ECO:0000313" key="2">
    <source>
        <dbReference type="Proteomes" id="UP000215694"/>
    </source>
</evidence>
<reference evidence="1 2" key="1">
    <citation type="journal article" date="2017" name="Genome Announc.">
        <title>Draft Genome Sequence of Romboutsia weinsteinii sp. nov. Strain CCRI-19649(T) Isolated from Surface Water.</title>
        <authorList>
            <person name="Maheux A.F."/>
            <person name="Boudreau D.K."/>
            <person name="Berube E."/>
            <person name="Boissinot M."/>
            <person name="Cantin P."/>
            <person name="Raymond F."/>
            <person name="Corbeil J."/>
            <person name="Omar R.F."/>
            <person name="Bergeron M.G."/>
        </authorList>
    </citation>
    <scope>NUCLEOTIDE SEQUENCE [LARGE SCALE GENOMIC DNA]</scope>
    <source>
        <strain evidence="1 2">CCRI-19649</strain>
    </source>
</reference>
<dbReference type="AlphaFoldDB" id="A0A371IY86"/>
<keyword evidence="2" id="KW-1185">Reference proteome</keyword>
<sequence length="114" mass="13334">MLNIGNLNLDTDFEYRIIREEDNDLDLFIDVNYRSLDINNDNSGFFKSRIQFPFVRSLILRIDKTSNIMTVHVMRDIDLLSAFANFEIEYADSVISIKNIHEKVLFSKTPLDKA</sequence>
<accession>A0A371IY86</accession>
<dbReference type="Proteomes" id="UP000215694">
    <property type="component" value="Unassembled WGS sequence"/>
</dbReference>
<evidence type="ECO:0000313" key="1">
    <source>
        <dbReference type="EMBL" id="RDY25430.1"/>
    </source>
</evidence>
<dbReference type="EMBL" id="NOJY02000073">
    <property type="protein sequence ID" value="RDY25430.1"/>
    <property type="molecule type" value="Genomic_DNA"/>
</dbReference>
<dbReference type="OrthoDB" id="1707428at2"/>
<comment type="caution">
    <text evidence="1">The sequence shown here is derived from an EMBL/GenBank/DDBJ whole genome shotgun (WGS) entry which is preliminary data.</text>
</comment>